<proteinExistence type="inferred from homology"/>
<evidence type="ECO:0000256" key="7">
    <source>
        <dbReference type="ARBA" id="ARBA00023136"/>
    </source>
</evidence>
<evidence type="ECO:0000256" key="1">
    <source>
        <dbReference type="ARBA" id="ARBA00004448"/>
    </source>
</evidence>
<keyword evidence="5" id="KW-1133">Transmembrane helix</keyword>
<evidence type="ECO:0000313" key="9">
    <source>
        <dbReference type="Proteomes" id="UP000636709"/>
    </source>
</evidence>
<evidence type="ECO:0000256" key="4">
    <source>
        <dbReference type="ARBA" id="ARBA00022792"/>
    </source>
</evidence>
<dbReference type="GO" id="GO:0005744">
    <property type="term" value="C:TIM23 mitochondrial import inner membrane translocase complex"/>
    <property type="evidence" value="ECO:0007669"/>
    <property type="project" value="TreeGrafter"/>
</dbReference>
<dbReference type="PANTHER" id="PTHR10485">
    <property type="entry name" value="MITOCHONDRIAL IMPORT INNER MEMBRANE TRANSLOCASE SUBUNIT TIM-17"/>
    <property type="match status" value="1"/>
</dbReference>
<dbReference type="Proteomes" id="UP000636709">
    <property type="component" value="Unassembled WGS sequence"/>
</dbReference>
<dbReference type="PANTHER" id="PTHR10485:SF13">
    <property type="match status" value="1"/>
</dbReference>
<dbReference type="OrthoDB" id="691865at2759"/>
<evidence type="ECO:0000256" key="3">
    <source>
        <dbReference type="ARBA" id="ARBA00022692"/>
    </source>
</evidence>
<dbReference type="AlphaFoldDB" id="A0A835BGP6"/>
<comment type="subcellular location">
    <subcellularLocation>
        <location evidence="1">Mitochondrion inner membrane</location>
        <topology evidence="1">Multi-pass membrane protein</topology>
    </subcellularLocation>
</comment>
<name>A0A835BGP6_9POAL</name>
<evidence type="ECO:0000256" key="6">
    <source>
        <dbReference type="ARBA" id="ARBA00023128"/>
    </source>
</evidence>
<dbReference type="EMBL" id="JACEFO010001874">
    <property type="protein sequence ID" value="KAF8697323.1"/>
    <property type="molecule type" value="Genomic_DNA"/>
</dbReference>
<keyword evidence="6" id="KW-0496">Mitochondrion</keyword>
<dbReference type="GO" id="GO:0030150">
    <property type="term" value="P:protein import into mitochondrial matrix"/>
    <property type="evidence" value="ECO:0007669"/>
    <property type="project" value="TreeGrafter"/>
</dbReference>
<dbReference type="GO" id="GO:0008320">
    <property type="term" value="F:protein transmembrane transporter activity"/>
    <property type="evidence" value="ECO:0007669"/>
    <property type="project" value="TreeGrafter"/>
</dbReference>
<sequence>MSLARRRREDKWNSIAAGTATFGLVNVHRGARAAARWSLIAAVFFVGIELADLSIDSWHSGLVRSGREIRMQIFLPALVPIRCVSPCRAALGDAADGSVECRSEKDTIPDNFAMERKPKMSSKDA</sequence>
<keyword evidence="4" id="KW-0999">Mitochondrion inner membrane</keyword>
<protein>
    <submittedName>
        <fullName evidence="8">Uncharacterized protein</fullName>
    </submittedName>
</protein>
<reference evidence="8" key="1">
    <citation type="submission" date="2020-07" db="EMBL/GenBank/DDBJ databases">
        <title>Genome sequence and genetic diversity analysis of an under-domesticated orphan crop, white fonio (Digitaria exilis).</title>
        <authorList>
            <person name="Bennetzen J.L."/>
            <person name="Chen S."/>
            <person name="Ma X."/>
            <person name="Wang X."/>
            <person name="Yssel A.E.J."/>
            <person name="Chaluvadi S.R."/>
            <person name="Johnson M."/>
            <person name="Gangashetty P."/>
            <person name="Hamidou F."/>
            <person name="Sanogo M.D."/>
            <person name="Zwaenepoel A."/>
            <person name="Wallace J."/>
            <person name="Van De Peer Y."/>
            <person name="Van Deynze A."/>
        </authorList>
    </citation>
    <scope>NUCLEOTIDE SEQUENCE</scope>
    <source>
        <tissue evidence="8">Leaves</tissue>
    </source>
</reference>
<comment type="caution">
    <text evidence="8">The sequence shown here is derived from an EMBL/GenBank/DDBJ whole genome shotgun (WGS) entry which is preliminary data.</text>
</comment>
<evidence type="ECO:0000256" key="2">
    <source>
        <dbReference type="ARBA" id="ARBA00008444"/>
    </source>
</evidence>
<organism evidence="8 9">
    <name type="scientific">Digitaria exilis</name>
    <dbReference type="NCBI Taxonomy" id="1010633"/>
    <lineage>
        <taxon>Eukaryota</taxon>
        <taxon>Viridiplantae</taxon>
        <taxon>Streptophyta</taxon>
        <taxon>Embryophyta</taxon>
        <taxon>Tracheophyta</taxon>
        <taxon>Spermatophyta</taxon>
        <taxon>Magnoliopsida</taxon>
        <taxon>Liliopsida</taxon>
        <taxon>Poales</taxon>
        <taxon>Poaceae</taxon>
        <taxon>PACMAD clade</taxon>
        <taxon>Panicoideae</taxon>
        <taxon>Panicodae</taxon>
        <taxon>Paniceae</taxon>
        <taxon>Anthephorinae</taxon>
        <taxon>Digitaria</taxon>
    </lineage>
</organism>
<comment type="similarity">
    <text evidence="2">Belongs to the Tim17/Tim22/Tim23 family.</text>
</comment>
<evidence type="ECO:0000256" key="5">
    <source>
        <dbReference type="ARBA" id="ARBA00022989"/>
    </source>
</evidence>
<evidence type="ECO:0000313" key="8">
    <source>
        <dbReference type="EMBL" id="KAF8697323.1"/>
    </source>
</evidence>
<keyword evidence="3" id="KW-0812">Transmembrane</keyword>
<accession>A0A835BGP6</accession>
<keyword evidence="9" id="KW-1185">Reference proteome</keyword>
<gene>
    <name evidence="8" type="ORF">HU200_035914</name>
</gene>
<keyword evidence="7" id="KW-0472">Membrane</keyword>